<keyword evidence="3" id="KW-1185">Reference proteome</keyword>
<dbReference type="EMBL" id="JAADJG010001171">
    <property type="protein sequence ID" value="KAF4422237.1"/>
    <property type="molecule type" value="Genomic_DNA"/>
</dbReference>
<accession>A0A8H4NDQ3</accession>
<name>A0A8H4NDQ3_9HYPO</name>
<dbReference type="OrthoDB" id="5090193at2759"/>
<evidence type="ECO:0000256" key="1">
    <source>
        <dbReference type="SAM" id="MobiDB-lite"/>
    </source>
</evidence>
<reference evidence="2" key="1">
    <citation type="submission" date="2020-01" db="EMBL/GenBank/DDBJ databases">
        <title>Identification and distribution of gene clusters putatively required for synthesis of sphingolipid metabolism inhibitors in phylogenetically diverse species of the filamentous fungus Fusarium.</title>
        <authorList>
            <person name="Kim H.-S."/>
            <person name="Busman M."/>
            <person name="Brown D.W."/>
            <person name="Divon H."/>
            <person name="Uhlig S."/>
            <person name="Proctor R.H."/>
        </authorList>
    </citation>
    <scope>NUCLEOTIDE SEQUENCE</scope>
    <source>
        <strain evidence="2">NRRL 53441</strain>
    </source>
</reference>
<feature type="region of interest" description="Disordered" evidence="1">
    <location>
        <begin position="52"/>
        <end position="78"/>
    </location>
</feature>
<dbReference type="Proteomes" id="UP000605986">
    <property type="component" value="Unassembled WGS sequence"/>
</dbReference>
<gene>
    <name evidence="2" type="ORF">F53441_14294</name>
</gene>
<proteinExistence type="predicted"/>
<evidence type="ECO:0000313" key="3">
    <source>
        <dbReference type="Proteomes" id="UP000605986"/>
    </source>
</evidence>
<evidence type="ECO:0000313" key="2">
    <source>
        <dbReference type="EMBL" id="KAF4422237.1"/>
    </source>
</evidence>
<dbReference type="AlphaFoldDB" id="A0A8H4NDQ3"/>
<protein>
    <submittedName>
        <fullName evidence="2">Uncharacterized protein</fullName>
    </submittedName>
</protein>
<organism evidence="2 3">
    <name type="scientific">Fusarium austroafricanum</name>
    <dbReference type="NCBI Taxonomy" id="2364996"/>
    <lineage>
        <taxon>Eukaryota</taxon>
        <taxon>Fungi</taxon>
        <taxon>Dikarya</taxon>
        <taxon>Ascomycota</taxon>
        <taxon>Pezizomycotina</taxon>
        <taxon>Sordariomycetes</taxon>
        <taxon>Hypocreomycetidae</taxon>
        <taxon>Hypocreales</taxon>
        <taxon>Nectriaceae</taxon>
        <taxon>Fusarium</taxon>
        <taxon>Fusarium concolor species complex</taxon>
    </lineage>
</organism>
<sequence>MDSSETPSEKQQGLVENRLPLAGLFSYSDFTCTEDSAFLDLFMGSYPSAKRTKTKLKEPNTGQKRKRESADDSAIDDLSSRTKSRMAGENAYYIVIVGKAGIQYKWKDPTGALADTNKIEFKDGYNQNRAEFEAKQLHDSYWEQAVKYWNRELIISLGRQWIQVFDIAGSTGNPDHPPVIDEKHLPTSLKHVMLARDVEADMLEKILEHKKWRAEGKFT</sequence>
<comment type="caution">
    <text evidence="2">The sequence shown here is derived from an EMBL/GenBank/DDBJ whole genome shotgun (WGS) entry which is preliminary data.</text>
</comment>